<sequence>NGVYWMDIIDKRPDGLVVISNITEGAKRKVESIQMAIEPDLLYPLLRGRDVKRWHAEPSAYILMAQDPDKRRGIDEDEMKTNYPKTYLYLKRFEAALRERKSRGVTDMIEEGAPFYTMFSVGDYTFAPYKVVWREQASSLTGSVAFTVEDKPIIPDHKLMLINCSTREGAYYLSGILNSSPAKFAAISYAVEIQFDTHLLQNIRIPKFDPGNKVHQELAGLSQNAHEAAARGSETGLKGLEQRIDELAAQIWGLTGEELKEIQTSLEEIA</sequence>
<keyword evidence="1" id="KW-0489">Methyltransferase</keyword>
<evidence type="ECO:0008006" key="4">
    <source>
        <dbReference type="Google" id="ProtNLM"/>
    </source>
</evidence>
<dbReference type="PANTHER" id="PTHR33841:SF4">
    <property type="entry name" value="RESTRICTION MODIFICATION SYSTEM DNA SPECIFICITY DOMAIN"/>
    <property type="match status" value="1"/>
</dbReference>
<accession>X1JR70</accession>
<feature type="non-terminal residue" evidence="3">
    <location>
        <position position="1"/>
    </location>
</feature>
<evidence type="ECO:0000313" key="3">
    <source>
        <dbReference type="EMBL" id="GAH97236.1"/>
    </source>
</evidence>
<proteinExistence type="predicted"/>
<organism evidence="3">
    <name type="scientific">marine sediment metagenome</name>
    <dbReference type="NCBI Taxonomy" id="412755"/>
    <lineage>
        <taxon>unclassified sequences</taxon>
        <taxon>metagenomes</taxon>
        <taxon>ecological metagenomes</taxon>
    </lineage>
</organism>
<keyword evidence="2" id="KW-0808">Transferase</keyword>
<dbReference type="PANTHER" id="PTHR33841">
    <property type="entry name" value="DNA METHYLTRANSFERASE YEEA-RELATED"/>
    <property type="match status" value="1"/>
</dbReference>
<evidence type="ECO:0000256" key="1">
    <source>
        <dbReference type="ARBA" id="ARBA00022603"/>
    </source>
</evidence>
<gene>
    <name evidence="3" type="ORF">S06H3_07195</name>
</gene>
<dbReference type="GO" id="GO:0008168">
    <property type="term" value="F:methyltransferase activity"/>
    <property type="evidence" value="ECO:0007669"/>
    <property type="project" value="UniProtKB-KW"/>
</dbReference>
<comment type="caution">
    <text evidence="3">The sequence shown here is derived from an EMBL/GenBank/DDBJ whole genome shotgun (WGS) entry which is preliminary data.</text>
</comment>
<evidence type="ECO:0000256" key="2">
    <source>
        <dbReference type="ARBA" id="ARBA00022679"/>
    </source>
</evidence>
<dbReference type="AlphaFoldDB" id="X1JR70"/>
<reference evidence="3" key="1">
    <citation type="journal article" date="2014" name="Front. Microbiol.">
        <title>High frequency of phylogenetically diverse reductive dehalogenase-homologous genes in deep subseafloor sedimentary metagenomes.</title>
        <authorList>
            <person name="Kawai M."/>
            <person name="Futagami T."/>
            <person name="Toyoda A."/>
            <person name="Takaki Y."/>
            <person name="Nishi S."/>
            <person name="Hori S."/>
            <person name="Arai W."/>
            <person name="Tsubouchi T."/>
            <person name="Morono Y."/>
            <person name="Uchiyama I."/>
            <person name="Ito T."/>
            <person name="Fujiyama A."/>
            <person name="Inagaki F."/>
            <person name="Takami H."/>
        </authorList>
    </citation>
    <scope>NUCLEOTIDE SEQUENCE</scope>
    <source>
        <strain evidence="3">Expedition CK06-06</strain>
    </source>
</reference>
<name>X1JR70_9ZZZZ</name>
<dbReference type="InterPro" id="IPR050953">
    <property type="entry name" value="N4_N6_ade-DNA_methylase"/>
</dbReference>
<dbReference type="GO" id="GO:0032259">
    <property type="term" value="P:methylation"/>
    <property type="evidence" value="ECO:0007669"/>
    <property type="project" value="UniProtKB-KW"/>
</dbReference>
<dbReference type="EMBL" id="BARV01002887">
    <property type="protein sequence ID" value="GAH97236.1"/>
    <property type="molecule type" value="Genomic_DNA"/>
</dbReference>
<protein>
    <recommendedName>
        <fullName evidence="4">Site-specific DNA-methyltransferase (adenine-specific)</fullName>
    </recommendedName>
</protein>